<keyword evidence="2" id="KW-1185">Reference proteome</keyword>
<dbReference type="EMBL" id="CAVMJV010000057">
    <property type="protein sequence ID" value="CAK5085273.1"/>
    <property type="molecule type" value="Genomic_DNA"/>
</dbReference>
<evidence type="ECO:0000313" key="1">
    <source>
        <dbReference type="EMBL" id="CAK5085273.1"/>
    </source>
</evidence>
<name>A0ACB1A2E3_MELEN</name>
<proteinExistence type="predicted"/>
<sequence length="161" mass="17688">MTSIVQSAQPLSEVKKLKTFDLATNLETSIIVGSQNTKTDDEVYDTAYLTENDGLIAVGSNTENLLILNVKNGKRNYAKGHSQSILCVDSPIWSNSLLASGSKDNSIIIWNIQNAEKEDLMEVDDEENGEEDEENGKNNILVKQMAIASGHTHSVSRLLFC</sequence>
<organism evidence="1 2">
    <name type="scientific">Meloidogyne enterolobii</name>
    <name type="common">Root-knot nematode worm</name>
    <name type="synonym">Meloidogyne mayaguensis</name>
    <dbReference type="NCBI Taxonomy" id="390850"/>
    <lineage>
        <taxon>Eukaryota</taxon>
        <taxon>Metazoa</taxon>
        <taxon>Ecdysozoa</taxon>
        <taxon>Nematoda</taxon>
        <taxon>Chromadorea</taxon>
        <taxon>Rhabditida</taxon>
        <taxon>Tylenchina</taxon>
        <taxon>Tylenchomorpha</taxon>
        <taxon>Tylenchoidea</taxon>
        <taxon>Meloidogynidae</taxon>
        <taxon>Meloidogyninae</taxon>
        <taxon>Meloidogyne</taxon>
    </lineage>
</organism>
<accession>A0ACB1A2E3</accession>
<protein>
    <submittedName>
        <fullName evidence="1">Uncharacterized protein</fullName>
    </submittedName>
</protein>
<reference evidence="1" key="1">
    <citation type="submission" date="2023-11" db="EMBL/GenBank/DDBJ databases">
        <authorList>
            <person name="Poullet M."/>
        </authorList>
    </citation>
    <scope>NUCLEOTIDE SEQUENCE</scope>
    <source>
        <strain evidence="1">E1834</strain>
    </source>
</reference>
<dbReference type="Proteomes" id="UP001497535">
    <property type="component" value="Unassembled WGS sequence"/>
</dbReference>
<gene>
    <name evidence="1" type="ORF">MENTE1834_LOCUS32712</name>
</gene>
<comment type="caution">
    <text evidence="1">The sequence shown here is derived from an EMBL/GenBank/DDBJ whole genome shotgun (WGS) entry which is preliminary data.</text>
</comment>
<evidence type="ECO:0000313" key="2">
    <source>
        <dbReference type="Proteomes" id="UP001497535"/>
    </source>
</evidence>